<keyword evidence="2" id="KW-0732">Signal</keyword>
<protein>
    <recommendedName>
        <fullName evidence="5">Secreted protein</fullName>
    </recommendedName>
</protein>
<proteinExistence type="predicted"/>
<evidence type="ECO:0008006" key="5">
    <source>
        <dbReference type="Google" id="ProtNLM"/>
    </source>
</evidence>
<reference evidence="3" key="1">
    <citation type="submission" date="2023-06" db="EMBL/GenBank/DDBJ databases">
        <title>Genome-scale phylogeny and comparative genomics of the fungal order Sordariales.</title>
        <authorList>
            <consortium name="Lawrence Berkeley National Laboratory"/>
            <person name="Hensen N."/>
            <person name="Bonometti L."/>
            <person name="Westerberg I."/>
            <person name="Brannstrom I.O."/>
            <person name="Guillou S."/>
            <person name="Cros-Aarteil S."/>
            <person name="Calhoun S."/>
            <person name="Haridas S."/>
            <person name="Kuo A."/>
            <person name="Mondo S."/>
            <person name="Pangilinan J."/>
            <person name="Riley R."/>
            <person name="LaButti K."/>
            <person name="Andreopoulos B."/>
            <person name="Lipzen A."/>
            <person name="Chen C."/>
            <person name="Yanf M."/>
            <person name="Daum C."/>
            <person name="Ng V."/>
            <person name="Clum A."/>
            <person name="Steindorff A."/>
            <person name="Ohm R."/>
            <person name="Martin F."/>
            <person name="Silar P."/>
            <person name="Natvig D."/>
            <person name="Lalanne C."/>
            <person name="Gautier V."/>
            <person name="Ament-velasquez S.L."/>
            <person name="Kruys A."/>
            <person name="Hutchinson M.I."/>
            <person name="Powell A.J."/>
            <person name="Barry K."/>
            <person name="Miller A.N."/>
            <person name="Grigoriev I.V."/>
            <person name="Debuchy R."/>
            <person name="Gladieux P."/>
            <person name="Thoren M.H."/>
            <person name="Johannesson H."/>
        </authorList>
    </citation>
    <scope>NUCLEOTIDE SEQUENCE</scope>
    <source>
        <strain evidence="3">SMH3187-1</strain>
    </source>
</reference>
<feature type="signal peptide" evidence="2">
    <location>
        <begin position="1"/>
        <end position="25"/>
    </location>
</feature>
<gene>
    <name evidence="3" type="ORF">B0T18DRAFT_427041</name>
</gene>
<dbReference type="Proteomes" id="UP001172155">
    <property type="component" value="Unassembled WGS sequence"/>
</dbReference>
<evidence type="ECO:0000256" key="2">
    <source>
        <dbReference type="SAM" id="SignalP"/>
    </source>
</evidence>
<comment type="caution">
    <text evidence="3">The sequence shown here is derived from an EMBL/GenBank/DDBJ whole genome shotgun (WGS) entry which is preliminary data.</text>
</comment>
<name>A0AA40F8B2_9PEZI</name>
<feature type="region of interest" description="Disordered" evidence="1">
    <location>
        <begin position="150"/>
        <end position="172"/>
    </location>
</feature>
<keyword evidence="4" id="KW-1185">Reference proteome</keyword>
<feature type="chain" id="PRO_5041393496" description="Secreted protein" evidence="2">
    <location>
        <begin position="26"/>
        <end position="172"/>
    </location>
</feature>
<evidence type="ECO:0000313" key="4">
    <source>
        <dbReference type="Proteomes" id="UP001172155"/>
    </source>
</evidence>
<dbReference type="EMBL" id="JAUKUD010000002">
    <property type="protein sequence ID" value="KAK0752601.1"/>
    <property type="molecule type" value="Genomic_DNA"/>
</dbReference>
<evidence type="ECO:0000256" key="1">
    <source>
        <dbReference type="SAM" id="MobiDB-lite"/>
    </source>
</evidence>
<dbReference type="AlphaFoldDB" id="A0AA40F8B2"/>
<accession>A0AA40F8B2</accession>
<sequence>MDHLIHVLMTLLLALSAMASPAVVAIHEPRAAAAAPNQKALNCGIFSTADKHDFMDMQSYWAVTKGEMCTTPAKTCRRYACKNTSGIYICNDSTAELKLNCTVFHDFTNSIGGKCCTKDYHDSKGISGRQWSDQDFNVVVAYGNCNHGIDSDKPAPGPKNDPWGPNGLCEDD</sequence>
<organism evidence="3 4">
    <name type="scientific">Schizothecium vesticola</name>
    <dbReference type="NCBI Taxonomy" id="314040"/>
    <lineage>
        <taxon>Eukaryota</taxon>
        <taxon>Fungi</taxon>
        <taxon>Dikarya</taxon>
        <taxon>Ascomycota</taxon>
        <taxon>Pezizomycotina</taxon>
        <taxon>Sordariomycetes</taxon>
        <taxon>Sordariomycetidae</taxon>
        <taxon>Sordariales</taxon>
        <taxon>Schizotheciaceae</taxon>
        <taxon>Schizothecium</taxon>
    </lineage>
</organism>
<evidence type="ECO:0000313" key="3">
    <source>
        <dbReference type="EMBL" id="KAK0752601.1"/>
    </source>
</evidence>